<protein>
    <recommendedName>
        <fullName evidence="6">SET domain-containing protein</fullName>
    </recommendedName>
</protein>
<keyword evidence="2" id="KW-0808">Transferase</keyword>
<proteinExistence type="predicted"/>
<accession>A0ABN9VRU9</accession>
<dbReference type="InterPro" id="IPR050600">
    <property type="entry name" value="SETD3_SETD6_MTase"/>
</dbReference>
<keyword evidence="1" id="KW-0489">Methyltransferase</keyword>
<sequence>MLLRAERRGSTAARNRCFSKRAAMRDGRRIGRALSVRLMISERCVEFEAPLAASLNDSASFAHDRGGLGAPRRRGRNPLAAEVYSVLMRHRENCSSCTVRDPSCMRECRLLSSENNEEALGQIQLAVWLAKEKNVAESDWRPWLDLLPSGFGFSPAALREPLLRAAFGGTSVLAEASELQEAWRAAHEVLLRHSPLYARHVGGFETFRTARITVLSRVHGLPGTGDVIVPFVDLLNHDAEAPTWWGPSAKGGFELRASAPLAAGGAVTCSYGSERSSRELLLHYGFAPVSNPWHSVELDLSPDRADPLYAAKRQGLIDLDLYRGFSFSERLGFAKSRPVRAPEGWDQLPVAEQDARMFQEVLVSLRVGALSAEDLEASADHRAALFEQDEGAQERLRARAGALGLSLEGRAARRLLEAVDAQLAPRGGAAGRDAQEVLRGLRAALAGAPPGAEPEPTDSDLQQVAASAAALAATEARLLTSLRSAAEAVARLVEVGAWPEGAGGLAEAGAAAAGAPGAGETARYVLLWARSFAEGRASAGAVRG</sequence>
<feature type="non-terminal residue" evidence="4">
    <location>
        <position position="544"/>
    </location>
</feature>
<comment type="caution">
    <text evidence="4">The sequence shown here is derived from an EMBL/GenBank/DDBJ whole genome shotgun (WGS) entry which is preliminary data.</text>
</comment>
<gene>
    <name evidence="4" type="ORF">PCOR1329_LOCUS59495</name>
</gene>
<dbReference type="EMBL" id="CAUYUJ010017417">
    <property type="protein sequence ID" value="CAK0874662.1"/>
    <property type="molecule type" value="Genomic_DNA"/>
</dbReference>
<dbReference type="Proteomes" id="UP001189429">
    <property type="component" value="Unassembled WGS sequence"/>
</dbReference>
<dbReference type="Gene3D" id="3.90.1420.10">
    <property type="entry name" value="Rubisco LSMT, substrate-binding domain"/>
    <property type="match status" value="1"/>
</dbReference>
<dbReference type="InterPro" id="IPR036464">
    <property type="entry name" value="Rubisco_LSMT_subst-bd_sf"/>
</dbReference>
<evidence type="ECO:0008006" key="6">
    <source>
        <dbReference type="Google" id="ProtNLM"/>
    </source>
</evidence>
<organism evidence="4 5">
    <name type="scientific">Prorocentrum cordatum</name>
    <dbReference type="NCBI Taxonomy" id="2364126"/>
    <lineage>
        <taxon>Eukaryota</taxon>
        <taxon>Sar</taxon>
        <taxon>Alveolata</taxon>
        <taxon>Dinophyceae</taxon>
        <taxon>Prorocentrales</taxon>
        <taxon>Prorocentraceae</taxon>
        <taxon>Prorocentrum</taxon>
    </lineage>
</organism>
<evidence type="ECO:0000313" key="5">
    <source>
        <dbReference type="Proteomes" id="UP001189429"/>
    </source>
</evidence>
<dbReference type="SUPFAM" id="SSF82199">
    <property type="entry name" value="SET domain"/>
    <property type="match status" value="1"/>
</dbReference>
<evidence type="ECO:0000313" key="4">
    <source>
        <dbReference type="EMBL" id="CAK0874662.1"/>
    </source>
</evidence>
<evidence type="ECO:0000256" key="3">
    <source>
        <dbReference type="ARBA" id="ARBA00022691"/>
    </source>
</evidence>
<dbReference type="InterPro" id="IPR046341">
    <property type="entry name" value="SET_dom_sf"/>
</dbReference>
<keyword evidence="5" id="KW-1185">Reference proteome</keyword>
<keyword evidence="3" id="KW-0949">S-adenosyl-L-methionine</keyword>
<name>A0ABN9VRU9_9DINO</name>
<dbReference type="Gene3D" id="3.90.1410.10">
    <property type="entry name" value="set domain protein methyltransferase, domain 1"/>
    <property type="match status" value="1"/>
</dbReference>
<reference evidence="4" key="1">
    <citation type="submission" date="2023-10" db="EMBL/GenBank/DDBJ databases">
        <authorList>
            <person name="Chen Y."/>
            <person name="Shah S."/>
            <person name="Dougan E. K."/>
            <person name="Thang M."/>
            <person name="Chan C."/>
        </authorList>
    </citation>
    <scope>NUCLEOTIDE SEQUENCE [LARGE SCALE GENOMIC DNA]</scope>
</reference>
<dbReference type="PANTHER" id="PTHR13271">
    <property type="entry name" value="UNCHARACTERIZED PUTATIVE METHYLTRANSFERASE"/>
    <property type="match status" value="1"/>
</dbReference>
<dbReference type="CDD" id="cd10527">
    <property type="entry name" value="SET_LSMT"/>
    <property type="match status" value="1"/>
</dbReference>
<evidence type="ECO:0000256" key="2">
    <source>
        <dbReference type="ARBA" id="ARBA00022679"/>
    </source>
</evidence>
<evidence type="ECO:0000256" key="1">
    <source>
        <dbReference type="ARBA" id="ARBA00022603"/>
    </source>
</evidence>